<dbReference type="PANTHER" id="PTHR34293:SF1">
    <property type="entry name" value="HTH-TYPE TRANSCRIPTIONAL REGULATOR TRMBL2"/>
    <property type="match status" value="1"/>
</dbReference>
<evidence type="ECO:0000313" key="2">
    <source>
        <dbReference type="EMBL" id="OGF41344.1"/>
    </source>
</evidence>
<gene>
    <name evidence="2" type="ORF">A2531_07085</name>
</gene>
<dbReference type="PANTHER" id="PTHR34293">
    <property type="entry name" value="HTH-TYPE TRANSCRIPTIONAL REGULATOR TRMBL2"/>
    <property type="match status" value="1"/>
</dbReference>
<dbReference type="Pfam" id="PF01978">
    <property type="entry name" value="TrmB"/>
    <property type="match status" value="1"/>
</dbReference>
<dbReference type="Gene3D" id="1.10.10.10">
    <property type="entry name" value="Winged helix-like DNA-binding domain superfamily/Winged helix DNA-binding domain"/>
    <property type="match status" value="1"/>
</dbReference>
<comment type="caution">
    <text evidence="2">The sequence shown here is derived from an EMBL/GenBank/DDBJ whole genome shotgun (WGS) entry which is preliminary data.</text>
</comment>
<dbReference type="SUPFAM" id="SSF46785">
    <property type="entry name" value="Winged helix' DNA-binding domain"/>
    <property type="match status" value="1"/>
</dbReference>
<dbReference type="InterPro" id="IPR036390">
    <property type="entry name" value="WH_DNA-bd_sf"/>
</dbReference>
<dbReference type="AlphaFoldDB" id="A0A1F5TRC6"/>
<protein>
    <recommendedName>
        <fullName evidence="1">Transcription regulator TrmB N-terminal domain-containing protein</fullName>
    </recommendedName>
</protein>
<reference evidence="2 3" key="1">
    <citation type="journal article" date="2016" name="Nat. Commun.">
        <title>Thousands of microbial genomes shed light on interconnected biogeochemical processes in an aquifer system.</title>
        <authorList>
            <person name="Anantharaman K."/>
            <person name="Brown C.T."/>
            <person name="Hug L.A."/>
            <person name="Sharon I."/>
            <person name="Castelle C.J."/>
            <person name="Probst A.J."/>
            <person name="Thomas B.C."/>
            <person name="Singh A."/>
            <person name="Wilkins M.J."/>
            <person name="Karaoz U."/>
            <person name="Brodie E.L."/>
            <person name="Williams K.H."/>
            <person name="Hubbard S.S."/>
            <person name="Banfield J.F."/>
        </authorList>
    </citation>
    <scope>NUCLEOTIDE SEQUENCE [LARGE SCALE GENOMIC DNA]</scope>
</reference>
<dbReference type="InterPro" id="IPR002831">
    <property type="entry name" value="Tscrpt_reg_TrmB_N"/>
</dbReference>
<proteinExistence type="predicted"/>
<evidence type="ECO:0000313" key="3">
    <source>
        <dbReference type="Proteomes" id="UP000177579"/>
    </source>
</evidence>
<dbReference type="EMBL" id="MFGO01000010">
    <property type="protein sequence ID" value="OGF41344.1"/>
    <property type="molecule type" value="Genomic_DNA"/>
</dbReference>
<name>A0A1F5TRC6_9BACT</name>
<accession>A0A1F5TRC6</accession>
<evidence type="ECO:0000259" key="1">
    <source>
        <dbReference type="Pfam" id="PF01978"/>
    </source>
</evidence>
<feature type="domain" description="Transcription regulator TrmB N-terminal" evidence="1">
    <location>
        <begin position="6"/>
        <end position="74"/>
    </location>
</feature>
<dbReference type="InterPro" id="IPR051797">
    <property type="entry name" value="TrmB-like"/>
</dbReference>
<dbReference type="Proteomes" id="UP000177579">
    <property type="component" value="Unassembled WGS sequence"/>
</dbReference>
<dbReference type="InterPro" id="IPR011991">
    <property type="entry name" value="ArsR-like_HTH"/>
</dbReference>
<dbReference type="CDD" id="cd00090">
    <property type="entry name" value="HTH_ARSR"/>
    <property type="match status" value="1"/>
</dbReference>
<organism evidence="2 3">
    <name type="scientific">Candidatus Falkowbacteria bacterium RIFOXYD2_FULL_34_120</name>
    <dbReference type="NCBI Taxonomy" id="1798007"/>
    <lineage>
        <taxon>Bacteria</taxon>
        <taxon>Candidatus Falkowiibacteriota</taxon>
    </lineage>
</organism>
<dbReference type="InterPro" id="IPR036388">
    <property type="entry name" value="WH-like_DNA-bd_sf"/>
</dbReference>
<sequence length="249" mass="28333">MDVSILKKLDLGDKEIKVYLGLLEYGAISVRGLADLTNLNRGSVYDILKKLQEDGLVSFYHHATKQKFTAEDPEKLETLLIEKEKELQSTKQKIQKIIPELKSIQDKGGNTPTTKFYEGRQGIKTILEDILDCLKMLKTKEKEYYVYSATEASDDINSAFPNFTQERIKNKIKVKVISLARGGKTSGLDERRWLGTEKKSATFIIIYAGKCAFISRDAKGVPVGVIIENKMIYNTQKIIFGELWRMLKK</sequence>